<feature type="domain" description="Acyltransferase 3" evidence="2">
    <location>
        <begin position="16"/>
        <end position="304"/>
    </location>
</feature>
<feature type="transmembrane region" description="Helical" evidence="1">
    <location>
        <begin position="149"/>
        <end position="168"/>
    </location>
</feature>
<dbReference type="AlphaFoldDB" id="A0A031JQ90"/>
<feature type="transmembrane region" description="Helical" evidence="1">
    <location>
        <begin position="246"/>
        <end position="268"/>
    </location>
</feature>
<comment type="caution">
    <text evidence="3">The sequence shown here is derived from an EMBL/GenBank/DDBJ whole genome shotgun (WGS) entry which is preliminary data.</text>
</comment>
<keyword evidence="1" id="KW-0812">Transmembrane</keyword>
<dbReference type="Pfam" id="PF01757">
    <property type="entry name" value="Acyl_transf_3"/>
    <property type="match status" value="1"/>
</dbReference>
<gene>
    <name evidence="3" type="ORF">BV97_03699</name>
</gene>
<organism evidence="3 4">
    <name type="scientific">Novosphingobium resinovorum</name>
    <dbReference type="NCBI Taxonomy" id="158500"/>
    <lineage>
        <taxon>Bacteria</taxon>
        <taxon>Pseudomonadati</taxon>
        <taxon>Pseudomonadota</taxon>
        <taxon>Alphaproteobacteria</taxon>
        <taxon>Sphingomonadales</taxon>
        <taxon>Sphingomonadaceae</taxon>
        <taxon>Novosphingobium</taxon>
    </lineage>
</organism>
<sequence length="339" mass="38398">MSPMFKTRRMEAGVVLRAAAISLVALNHANPDIDQVLGFNFSGGMSVLMALSGYFFAKFVLDAPSLPQMRHRLIGFGRSILLPSFFMVLFFFIILRKFDVLELLFIRNLFTDGRISKFPTWYPQVMMQILIVVYILSYIGLIRNFGRKLLPYSVVLLFVASVLLRFYLDNYSDGLDHPTLPYSRFWNFCLGWCFYFFADPSRTPKGNRVAMAALAIASSFLVYGAAKLPAYCLIAGTLIFLFVRDIAVPAILHKLITIVAMANLHIFLWHRFFFEIYEDIMHVTAQGGFGMWLFGMSASVVLWIGWEAAVRTAREFALASTSLKSKVIPSVRSHTLPAS</sequence>
<evidence type="ECO:0000313" key="3">
    <source>
        <dbReference type="EMBL" id="EZP79916.1"/>
    </source>
</evidence>
<dbReference type="GO" id="GO:0016747">
    <property type="term" value="F:acyltransferase activity, transferring groups other than amino-acyl groups"/>
    <property type="evidence" value="ECO:0007669"/>
    <property type="project" value="InterPro"/>
</dbReference>
<dbReference type="eggNOG" id="COG1835">
    <property type="taxonomic scope" value="Bacteria"/>
</dbReference>
<evidence type="ECO:0000256" key="1">
    <source>
        <dbReference type="SAM" id="Phobius"/>
    </source>
</evidence>
<name>A0A031JQ90_9SPHN</name>
<feature type="transmembrane region" description="Helical" evidence="1">
    <location>
        <begin position="121"/>
        <end position="142"/>
    </location>
</feature>
<dbReference type="EMBL" id="JFYZ01000020">
    <property type="protein sequence ID" value="EZP79916.1"/>
    <property type="molecule type" value="Genomic_DNA"/>
</dbReference>
<reference evidence="3 4" key="1">
    <citation type="submission" date="2014-03" db="EMBL/GenBank/DDBJ databases">
        <title>Whole genome sequence of Novosphingobium resinovorum KF1.</title>
        <authorList>
            <person name="Gan H.M."/>
            <person name="Gan H.Y."/>
            <person name="Chew T.H."/>
            <person name="Savka M.A."/>
        </authorList>
    </citation>
    <scope>NUCLEOTIDE SEQUENCE [LARGE SCALE GENOMIC DNA]</scope>
    <source>
        <strain evidence="3 4">KF1</strain>
    </source>
</reference>
<feature type="transmembrane region" description="Helical" evidence="1">
    <location>
        <begin position="39"/>
        <end position="61"/>
    </location>
</feature>
<accession>A0A031JQ90</accession>
<dbReference type="Proteomes" id="UP000024329">
    <property type="component" value="Unassembled WGS sequence"/>
</dbReference>
<proteinExistence type="predicted"/>
<evidence type="ECO:0000313" key="4">
    <source>
        <dbReference type="Proteomes" id="UP000024329"/>
    </source>
</evidence>
<keyword evidence="1" id="KW-0472">Membrane</keyword>
<dbReference type="RefSeq" id="WP_036527609.1">
    <property type="nucleotide sequence ID" value="NZ_JFYZ01000020.1"/>
</dbReference>
<keyword evidence="1" id="KW-1133">Transmembrane helix</keyword>
<protein>
    <recommendedName>
        <fullName evidence="2">Acyltransferase 3 domain-containing protein</fullName>
    </recommendedName>
</protein>
<dbReference type="InterPro" id="IPR002656">
    <property type="entry name" value="Acyl_transf_3_dom"/>
</dbReference>
<feature type="transmembrane region" description="Helical" evidence="1">
    <location>
        <begin position="73"/>
        <end position="95"/>
    </location>
</feature>
<feature type="transmembrane region" description="Helical" evidence="1">
    <location>
        <begin position="289"/>
        <end position="306"/>
    </location>
</feature>
<dbReference type="PATRIC" id="fig|158500.4.peg.3771"/>
<evidence type="ECO:0000259" key="2">
    <source>
        <dbReference type="Pfam" id="PF01757"/>
    </source>
</evidence>